<comment type="caution">
    <text evidence="2">The sequence shown here is derived from an EMBL/GenBank/DDBJ whole genome shotgun (WGS) entry which is preliminary data.</text>
</comment>
<evidence type="ECO:0000313" key="2">
    <source>
        <dbReference type="EMBL" id="MZR24203.1"/>
    </source>
</evidence>
<protein>
    <submittedName>
        <fullName evidence="2">DUF2244 domain-containing protein</fullName>
    </submittedName>
</protein>
<dbReference type="OrthoDB" id="9808190at2"/>
<keyword evidence="1" id="KW-0812">Transmembrane</keyword>
<dbReference type="RefSeq" id="WP_161340657.1">
    <property type="nucleotide sequence ID" value="NZ_JBHSDG010000003.1"/>
</dbReference>
<sequence length="178" mass="19686">MAKQDDMTADDGAPPGAADTLFLSLHPNQSLSRSGFLVLMSLITGISFVTGLLFWSLGAWPIFGFFGLDVVLIYLAFRYNFRAARLFETIRIGDDRITITRIAPDGREKAVAFDAYWARALIEKGRLQLVNRGLAYEIGAFLGEEEKLEVRDLITRTLRAYRAGDLGQSASPSTSIMS</sequence>
<accession>A0A845MJF9</accession>
<gene>
    <name evidence="2" type="ORF">GQF03_17850</name>
</gene>
<dbReference type="InterPro" id="IPR019253">
    <property type="entry name" value="DUF2244_TM"/>
</dbReference>
<feature type="transmembrane region" description="Helical" evidence="1">
    <location>
        <begin position="62"/>
        <end position="81"/>
    </location>
</feature>
<reference evidence="2 3" key="1">
    <citation type="journal article" date="2014" name="Int. J. Syst. Evol. Microbiol.">
        <title>Sneathiella chungangensis sp. nov., isolated from a marine sand, and emended description of the genus Sneathiella.</title>
        <authorList>
            <person name="Siamphan C."/>
            <person name="Kim H."/>
            <person name="Lee J.S."/>
            <person name="Kim W."/>
        </authorList>
    </citation>
    <scope>NUCLEOTIDE SEQUENCE [LARGE SCALE GENOMIC DNA]</scope>
    <source>
        <strain evidence="2 3">KCTC 32476</strain>
    </source>
</reference>
<keyword evidence="1" id="KW-1133">Transmembrane helix</keyword>
<dbReference type="Proteomes" id="UP000445696">
    <property type="component" value="Unassembled WGS sequence"/>
</dbReference>
<feature type="transmembrane region" description="Helical" evidence="1">
    <location>
        <begin position="36"/>
        <end position="56"/>
    </location>
</feature>
<name>A0A845MJF9_9PROT</name>
<dbReference type="EMBL" id="WTVA01000015">
    <property type="protein sequence ID" value="MZR24203.1"/>
    <property type="molecule type" value="Genomic_DNA"/>
</dbReference>
<keyword evidence="3" id="KW-1185">Reference proteome</keyword>
<evidence type="ECO:0000313" key="3">
    <source>
        <dbReference type="Proteomes" id="UP000445696"/>
    </source>
</evidence>
<dbReference type="Pfam" id="PF10003">
    <property type="entry name" value="DUF2244"/>
    <property type="match status" value="1"/>
</dbReference>
<evidence type="ECO:0000256" key="1">
    <source>
        <dbReference type="SAM" id="Phobius"/>
    </source>
</evidence>
<dbReference type="AlphaFoldDB" id="A0A845MJF9"/>
<keyword evidence="1" id="KW-0472">Membrane</keyword>
<proteinExistence type="predicted"/>
<organism evidence="2 3">
    <name type="scientific">Sneathiella chungangensis</name>
    <dbReference type="NCBI Taxonomy" id="1418234"/>
    <lineage>
        <taxon>Bacteria</taxon>
        <taxon>Pseudomonadati</taxon>
        <taxon>Pseudomonadota</taxon>
        <taxon>Alphaproteobacteria</taxon>
        <taxon>Sneathiellales</taxon>
        <taxon>Sneathiellaceae</taxon>
        <taxon>Sneathiella</taxon>
    </lineage>
</organism>